<reference evidence="9 10" key="1">
    <citation type="journal article" date="2019" name="Int. J. Syst. Evol. Microbiol.">
        <title>The Global Catalogue of Microorganisms (GCM) 10K type strain sequencing project: providing services to taxonomists for standard genome sequencing and annotation.</title>
        <authorList>
            <consortium name="The Broad Institute Genomics Platform"/>
            <consortium name="The Broad Institute Genome Sequencing Center for Infectious Disease"/>
            <person name="Wu L."/>
            <person name="Ma J."/>
        </authorList>
    </citation>
    <scope>NUCLEOTIDE SEQUENCE [LARGE SCALE GENOMIC DNA]</scope>
    <source>
        <strain evidence="9 10">NBRC 111368</strain>
    </source>
</reference>
<keyword evidence="6" id="KW-0067">ATP-binding</keyword>
<dbReference type="InterPro" id="IPR008925">
    <property type="entry name" value="aa_tRNA-synth_I_cd-bd_sf"/>
</dbReference>
<dbReference type="PANTHER" id="PTHR37940:SF1">
    <property type="entry name" value="LYSINE--TRNA LIGASE"/>
    <property type="match status" value="1"/>
</dbReference>
<keyword evidence="7" id="KW-0648">Protein biosynthesis</keyword>
<proteinExistence type="inferred from homology"/>
<evidence type="ECO:0000256" key="3">
    <source>
        <dbReference type="ARBA" id="ARBA00022490"/>
    </source>
</evidence>
<organism evidence="9 10">
    <name type="scientific">Halobium palmae</name>
    <dbReference type="NCBI Taxonomy" id="1776492"/>
    <lineage>
        <taxon>Archaea</taxon>
        <taxon>Methanobacteriati</taxon>
        <taxon>Methanobacteriota</taxon>
        <taxon>Stenosarchaea group</taxon>
        <taxon>Halobacteria</taxon>
        <taxon>Halobacteriales</taxon>
        <taxon>Haloferacaceae</taxon>
        <taxon>Halobium</taxon>
    </lineage>
</organism>
<evidence type="ECO:0000256" key="4">
    <source>
        <dbReference type="ARBA" id="ARBA00022598"/>
    </source>
</evidence>
<dbReference type="Proteomes" id="UP001596328">
    <property type="component" value="Unassembled WGS sequence"/>
</dbReference>
<accession>A0ABD5S0K0</accession>
<dbReference type="InterPro" id="IPR002904">
    <property type="entry name" value="Lys-tRNA-ligase"/>
</dbReference>
<comment type="subcellular location">
    <subcellularLocation>
        <location evidence="1">Cytoplasm</location>
    </subcellularLocation>
</comment>
<keyword evidence="3" id="KW-0963">Cytoplasm</keyword>
<gene>
    <name evidence="9" type="ORF">ACFQE1_10280</name>
</gene>
<evidence type="ECO:0000256" key="5">
    <source>
        <dbReference type="ARBA" id="ARBA00022741"/>
    </source>
</evidence>
<comment type="caution">
    <text evidence="9">The sequence shown here is derived from an EMBL/GenBank/DDBJ whole genome shotgun (WGS) entry which is preliminary data.</text>
</comment>
<evidence type="ECO:0000256" key="6">
    <source>
        <dbReference type="ARBA" id="ARBA00022840"/>
    </source>
</evidence>
<dbReference type="GO" id="GO:0005737">
    <property type="term" value="C:cytoplasm"/>
    <property type="evidence" value="ECO:0007669"/>
    <property type="project" value="UniProtKB-SubCell"/>
</dbReference>
<keyword evidence="8" id="KW-0030">Aminoacyl-tRNA synthetase</keyword>
<dbReference type="GO" id="GO:0004812">
    <property type="term" value="F:aminoacyl-tRNA ligase activity"/>
    <property type="evidence" value="ECO:0007669"/>
    <property type="project" value="UniProtKB-KW"/>
</dbReference>
<dbReference type="GO" id="GO:0005524">
    <property type="term" value="F:ATP binding"/>
    <property type="evidence" value="ECO:0007669"/>
    <property type="project" value="UniProtKB-KW"/>
</dbReference>
<dbReference type="EMBL" id="JBHSWU010000270">
    <property type="protein sequence ID" value="MFC6724752.1"/>
    <property type="molecule type" value="Genomic_DNA"/>
</dbReference>
<name>A0ABD5S0K0_9EURY</name>
<comment type="similarity">
    <text evidence="2">Belongs to the class-I aminoacyl-tRNA synthetase family.</text>
</comment>
<keyword evidence="10" id="KW-1185">Reference proteome</keyword>
<evidence type="ECO:0000313" key="10">
    <source>
        <dbReference type="Proteomes" id="UP001596328"/>
    </source>
</evidence>
<dbReference type="PANTHER" id="PTHR37940">
    <property type="entry name" value="LYSINE--TRNA LIGASE"/>
    <property type="match status" value="1"/>
</dbReference>
<evidence type="ECO:0000256" key="2">
    <source>
        <dbReference type="ARBA" id="ARBA00005594"/>
    </source>
</evidence>
<evidence type="ECO:0000256" key="7">
    <source>
        <dbReference type="ARBA" id="ARBA00022917"/>
    </source>
</evidence>
<sequence length="97" mass="10932">VDNEYNYRLQTDLPDTDFDPATVAALEELADFVEAGHSGDEIQGEIYETAKRRDVETGDLFGAGYRLFFDQPRGPRLGTFLGELDADFVVTRLRREG</sequence>
<evidence type="ECO:0000313" key="9">
    <source>
        <dbReference type="EMBL" id="MFC6724752.1"/>
    </source>
</evidence>
<dbReference type="SUPFAM" id="SSF48163">
    <property type="entry name" value="An anticodon-binding domain of class I aminoacyl-tRNA synthetases"/>
    <property type="match status" value="1"/>
</dbReference>
<dbReference type="GO" id="GO:0006412">
    <property type="term" value="P:translation"/>
    <property type="evidence" value="ECO:0007669"/>
    <property type="project" value="UniProtKB-KW"/>
</dbReference>
<evidence type="ECO:0000256" key="1">
    <source>
        <dbReference type="ARBA" id="ARBA00004496"/>
    </source>
</evidence>
<keyword evidence="5" id="KW-0547">Nucleotide-binding</keyword>
<dbReference type="Gene3D" id="1.10.10.350">
    <property type="match status" value="1"/>
</dbReference>
<keyword evidence="4 9" id="KW-0436">Ligase</keyword>
<dbReference type="InterPro" id="IPR020751">
    <property type="entry name" value="aa-tRNA-synth_I_codon-bd_sub2"/>
</dbReference>
<dbReference type="AlphaFoldDB" id="A0ABD5S0K0"/>
<evidence type="ECO:0000256" key="8">
    <source>
        <dbReference type="ARBA" id="ARBA00023146"/>
    </source>
</evidence>
<protein>
    <submittedName>
        <fullName evidence="9">Lysine--tRNA ligase</fullName>
    </submittedName>
</protein>
<feature type="non-terminal residue" evidence="9">
    <location>
        <position position="1"/>
    </location>
</feature>